<name>A0A6A3Z6J1_9STRA</name>
<dbReference type="EMBL" id="QXFW01000366">
    <property type="protein sequence ID" value="KAE9014611.1"/>
    <property type="molecule type" value="Genomic_DNA"/>
</dbReference>
<evidence type="ECO:0000313" key="5">
    <source>
        <dbReference type="EMBL" id="KAE9146874.1"/>
    </source>
</evidence>
<dbReference type="EMBL" id="QXGD01000038">
    <property type="protein sequence ID" value="KAE9256852.1"/>
    <property type="molecule type" value="Genomic_DNA"/>
</dbReference>
<sequence>MSQRSAGKSGESAKKEVRKKPPLDTWIAAVATVNAGMAIAVAAEAYRVSRGYDGRQRPLPRSAAAPQTIMPNRHVPRRRFMCIT</sequence>
<evidence type="ECO:0000313" key="7">
    <source>
        <dbReference type="EMBL" id="KAE9256852.1"/>
    </source>
</evidence>
<evidence type="ECO:0000256" key="1">
    <source>
        <dbReference type="SAM" id="MobiDB-lite"/>
    </source>
</evidence>
<comment type="caution">
    <text evidence="6">The sequence shown here is derived from an EMBL/GenBank/DDBJ whole genome shotgun (WGS) entry which is preliminary data.</text>
</comment>
<feature type="region of interest" description="Disordered" evidence="1">
    <location>
        <begin position="1"/>
        <end position="21"/>
    </location>
</feature>
<dbReference type="Proteomes" id="UP000440367">
    <property type="component" value="Unassembled WGS sequence"/>
</dbReference>
<evidence type="ECO:0000313" key="3">
    <source>
        <dbReference type="EMBL" id="KAE9014611.1"/>
    </source>
</evidence>
<dbReference type="Proteomes" id="UP000433483">
    <property type="component" value="Unassembled WGS sequence"/>
</dbReference>
<feature type="compositionally biased region" description="Basic and acidic residues" evidence="1">
    <location>
        <begin position="11"/>
        <end position="21"/>
    </location>
</feature>
<dbReference type="EMBL" id="QXGB01000090">
    <property type="protein sequence ID" value="KAE9231344.1"/>
    <property type="molecule type" value="Genomic_DNA"/>
</dbReference>
<protein>
    <submittedName>
        <fullName evidence="6">Uncharacterized protein</fullName>
    </submittedName>
</protein>
<dbReference type="EMBL" id="QXGA01000381">
    <property type="protein sequence ID" value="KAE9146874.1"/>
    <property type="molecule type" value="Genomic_DNA"/>
</dbReference>
<keyword evidence="2" id="KW-1133">Transmembrane helix</keyword>
<proteinExistence type="predicted"/>
<reference evidence="8 9" key="1">
    <citation type="submission" date="2018-08" db="EMBL/GenBank/DDBJ databases">
        <title>Genomic investigation of the strawberry pathogen Phytophthora fragariae indicates pathogenicity is determined by transcriptional variation in three key races.</title>
        <authorList>
            <person name="Adams T.M."/>
            <person name="Armitage A.D."/>
            <person name="Sobczyk M.K."/>
            <person name="Bates H.J."/>
            <person name="Dunwell J.M."/>
            <person name="Nellist C.F."/>
            <person name="Harrison R.J."/>
        </authorList>
    </citation>
    <scope>NUCLEOTIDE SEQUENCE [LARGE SCALE GENOMIC DNA]</scope>
    <source>
        <strain evidence="7 9">BC-1</strain>
        <strain evidence="6 8">NOV-27</strain>
        <strain evidence="5 10">NOV-5</strain>
        <strain evidence="4 11">NOV-71</strain>
        <strain evidence="3 12">SCRP245</strain>
    </source>
</reference>
<evidence type="ECO:0000313" key="11">
    <source>
        <dbReference type="Proteomes" id="UP000441208"/>
    </source>
</evidence>
<keyword evidence="2" id="KW-0812">Transmembrane</keyword>
<feature type="transmembrane region" description="Helical" evidence="2">
    <location>
        <begin position="26"/>
        <end position="46"/>
    </location>
</feature>
<dbReference type="AlphaFoldDB" id="A0A6A3Z6J1"/>
<evidence type="ECO:0000313" key="12">
    <source>
        <dbReference type="Proteomes" id="UP000460718"/>
    </source>
</evidence>
<dbReference type="Proteomes" id="UP000460718">
    <property type="component" value="Unassembled WGS sequence"/>
</dbReference>
<evidence type="ECO:0000313" key="10">
    <source>
        <dbReference type="Proteomes" id="UP000440732"/>
    </source>
</evidence>
<keyword evidence="8" id="KW-1185">Reference proteome</keyword>
<evidence type="ECO:0000256" key="2">
    <source>
        <dbReference type="SAM" id="Phobius"/>
    </source>
</evidence>
<evidence type="ECO:0000313" key="9">
    <source>
        <dbReference type="Proteomes" id="UP000440367"/>
    </source>
</evidence>
<keyword evidence="2" id="KW-0472">Membrane</keyword>
<evidence type="ECO:0000313" key="4">
    <source>
        <dbReference type="EMBL" id="KAE9128660.1"/>
    </source>
</evidence>
<organism evidence="6 8">
    <name type="scientific">Phytophthora fragariae</name>
    <dbReference type="NCBI Taxonomy" id="53985"/>
    <lineage>
        <taxon>Eukaryota</taxon>
        <taxon>Sar</taxon>
        <taxon>Stramenopiles</taxon>
        <taxon>Oomycota</taxon>
        <taxon>Peronosporomycetes</taxon>
        <taxon>Peronosporales</taxon>
        <taxon>Peronosporaceae</taxon>
        <taxon>Phytophthora</taxon>
    </lineage>
</organism>
<evidence type="ECO:0000313" key="6">
    <source>
        <dbReference type="EMBL" id="KAE9231344.1"/>
    </source>
</evidence>
<dbReference type="Proteomes" id="UP000441208">
    <property type="component" value="Unassembled WGS sequence"/>
</dbReference>
<dbReference type="Proteomes" id="UP000440732">
    <property type="component" value="Unassembled WGS sequence"/>
</dbReference>
<evidence type="ECO:0000313" key="8">
    <source>
        <dbReference type="Proteomes" id="UP000433483"/>
    </source>
</evidence>
<accession>A0A6A3Z6J1</accession>
<gene>
    <name evidence="7" type="ORF">PF002_g1578</name>
    <name evidence="6" type="ORF">PF005_g3116</name>
    <name evidence="5" type="ORF">PF006_g8399</name>
    <name evidence="4" type="ORF">PF007_g5193</name>
    <name evidence="3" type="ORF">PF011_g7974</name>
</gene>
<dbReference type="EMBL" id="QXFZ01000177">
    <property type="protein sequence ID" value="KAE9128660.1"/>
    <property type="molecule type" value="Genomic_DNA"/>
</dbReference>